<feature type="chain" id="PRO_5038500165" description="Sporulation protein" evidence="1">
    <location>
        <begin position="24"/>
        <end position="101"/>
    </location>
</feature>
<accession>A0A0B0IIP0</accession>
<sequence>MRKLMLGLVVAALLTIGVMPVVGAEEPADVKLTEEQKTEMAGLHKELFDQKKEIITKYVEYGVFTEEKGQKIISHIDKHYNKLEENGFVPKWDKKHHHHKE</sequence>
<name>A0A0B0IIP0_9BACI</name>
<evidence type="ECO:0000313" key="2">
    <source>
        <dbReference type="EMBL" id="KHF40742.1"/>
    </source>
</evidence>
<dbReference type="STRING" id="333138.LQ50_08140"/>
<dbReference type="Proteomes" id="UP000030832">
    <property type="component" value="Unassembled WGS sequence"/>
</dbReference>
<dbReference type="EMBL" id="JRJU01000007">
    <property type="protein sequence ID" value="KHF40742.1"/>
    <property type="molecule type" value="Genomic_DNA"/>
</dbReference>
<dbReference type="RefSeq" id="WP_034627767.1">
    <property type="nucleotide sequence ID" value="NZ_JRJU01000007.1"/>
</dbReference>
<keyword evidence="3" id="KW-1185">Reference proteome</keyword>
<dbReference type="Pfam" id="PF10925">
    <property type="entry name" value="DUF2680"/>
    <property type="match status" value="1"/>
</dbReference>
<proteinExistence type="predicted"/>
<dbReference type="AlphaFoldDB" id="A0A0B0IIP0"/>
<evidence type="ECO:0000313" key="3">
    <source>
        <dbReference type="Proteomes" id="UP000030832"/>
    </source>
</evidence>
<evidence type="ECO:0008006" key="4">
    <source>
        <dbReference type="Google" id="ProtNLM"/>
    </source>
</evidence>
<dbReference type="eggNOG" id="ENOG502ZBXS">
    <property type="taxonomic scope" value="Bacteria"/>
</dbReference>
<dbReference type="OrthoDB" id="2883543at2"/>
<evidence type="ECO:0000256" key="1">
    <source>
        <dbReference type="SAM" id="SignalP"/>
    </source>
</evidence>
<comment type="caution">
    <text evidence="2">The sequence shown here is derived from an EMBL/GenBank/DDBJ whole genome shotgun (WGS) entry which is preliminary data.</text>
</comment>
<reference evidence="2 3" key="1">
    <citation type="submission" date="2014-09" db="EMBL/GenBank/DDBJ databases">
        <title>Genome sequencing and annotation of Bacillus Okhensis strain Kh10-101T.</title>
        <authorList>
            <person name="Prakash J.S."/>
        </authorList>
    </citation>
    <scope>NUCLEOTIDE SEQUENCE [LARGE SCALE GENOMIC DNA]</scope>
    <source>
        <strain evidence="3">Kh10-101T</strain>
    </source>
</reference>
<gene>
    <name evidence="2" type="ORF">LQ50_08140</name>
</gene>
<dbReference type="InterPro" id="IPR024485">
    <property type="entry name" value="DUF2680"/>
</dbReference>
<feature type="signal peptide" evidence="1">
    <location>
        <begin position="1"/>
        <end position="23"/>
    </location>
</feature>
<organism evidence="2 3">
    <name type="scientific">Halalkalibacter okhensis</name>
    <dbReference type="NCBI Taxonomy" id="333138"/>
    <lineage>
        <taxon>Bacteria</taxon>
        <taxon>Bacillati</taxon>
        <taxon>Bacillota</taxon>
        <taxon>Bacilli</taxon>
        <taxon>Bacillales</taxon>
        <taxon>Bacillaceae</taxon>
        <taxon>Halalkalibacter</taxon>
    </lineage>
</organism>
<keyword evidence="1" id="KW-0732">Signal</keyword>
<protein>
    <recommendedName>
        <fullName evidence="4">Sporulation protein</fullName>
    </recommendedName>
</protein>